<comment type="caution">
    <text evidence="2">The sequence shown here is derived from an EMBL/GenBank/DDBJ whole genome shotgun (WGS) entry which is preliminary data.</text>
</comment>
<keyword evidence="1" id="KW-0812">Transmembrane</keyword>
<keyword evidence="3" id="KW-1185">Reference proteome</keyword>
<protein>
    <recommendedName>
        <fullName evidence="4">DUF4383 domain-containing protein</fullName>
    </recommendedName>
</protein>
<organism evidence="2 3">
    <name type="scientific">Tessaracoccus lubricantis</name>
    <dbReference type="NCBI Taxonomy" id="545543"/>
    <lineage>
        <taxon>Bacteria</taxon>
        <taxon>Bacillati</taxon>
        <taxon>Actinomycetota</taxon>
        <taxon>Actinomycetes</taxon>
        <taxon>Propionibacteriales</taxon>
        <taxon>Propionibacteriaceae</taxon>
        <taxon>Tessaracoccus</taxon>
    </lineage>
</organism>
<gene>
    <name evidence="2" type="ORF">GCM10025789_09970</name>
</gene>
<feature type="transmembrane region" description="Helical" evidence="1">
    <location>
        <begin position="99"/>
        <end position="118"/>
    </location>
</feature>
<feature type="transmembrane region" description="Helical" evidence="1">
    <location>
        <begin position="66"/>
        <end position="92"/>
    </location>
</feature>
<name>A0ABP9F5C1_9ACTN</name>
<evidence type="ECO:0000313" key="3">
    <source>
        <dbReference type="Proteomes" id="UP001501521"/>
    </source>
</evidence>
<accession>A0ABP9F5C1</accession>
<proteinExistence type="predicted"/>
<feature type="transmembrane region" description="Helical" evidence="1">
    <location>
        <begin position="124"/>
        <end position="144"/>
    </location>
</feature>
<evidence type="ECO:0008006" key="4">
    <source>
        <dbReference type="Google" id="ProtNLM"/>
    </source>
</evidence>
<dbReference type="Proteomes" id="UP001501521">
    <property type="component" value="Unassembled WGS sequence"/>
</dbReference>
<reference evidence="3" key="1">
    <citation type="journal article" date="2019" name="Int. J. Syst. Evol. Microbiol.">
        <title>The Global Catalogue of Microorganisms (GCM) 10K type strain sequencing project: providing services to taxonomists for standard genome sequencing and annotation.</title>
        <authorList>
            <consortium name="The Broad Institute Genomics Platform"/>
            <consortium name="The Broad Institute Genome Sequencing Center for Infectious Disease"/>
            <person name="Wu L."/>
            <person name="Ma J."/>
        </authorList>
    </citation>
    <scope>NUCLEOTIDE SEQUENCE [LARGE SCALE GENOMIC DNA]</scope>
    <source>
        <strain evidence="3">JCM 19125</strain>
    </source>
</reference>
<sequence length="166" mass="17075">MEVTSESGSGDPMRSLYKILAFVIVGLVALQAAMHAWASAGVVAFLSGGGTFDMSADGPPPFPEALGILVHGLNGMYVIPVVALALLVVGFLAKFDGAVKWAAIVLALVIVQVALGFLGHGMTMMALLHGANALLLAVAAFHAARRASRVPTVVTGTRTEDLRVPA</sequence>
<keyword evidence="1" id="KW-1133">Transmembrane helix</keyword>
<evidence type="ECO:0000313" key="2">
    <source>
        <dbReference type="EMBL" id="GAA4894668.1"/>
    </source>
</evidence>
<feature type="transmembrane region" description="Helical" evidence="1">
    <location>
        <begin position="20"/>
        <end position="46"/>
    </location>
</feature>
<evidence type="ECO:0000256" key="1">
    <source>
        <dbReference type="SAM" id="Phobius"/>
    </source>
</evidence>
<dbReference type="EMBL" id="BAABLV010000017">
    <property type="protein sequence ID" value="GAA4894668.1"/>
    <property type="molecule type" value="Genomic_DNA"/>
</dbReference>
<keyword evidence="1" id="KW-0472">Membrane</keyword>